<evidence type="ECO:0000313" key="3">
    <source>
        <dbReference type="EMBL" id="KAJ1729263.1"/>
    </source>
</evidence>
<protein>
    <recommendedName>
        <fullName evidence="5">NAD(P)-binding protein</fullName>
    </recommendedName>
</protein>
<name>A0A9W7YC82_9FUNG</name>
<reference evidence="3" key="1">
    <citation type="submission" date="2022-07" db="EMBL/GenBank/DDBJ databases">
        <title>Phylogenomic reconstructions and comparative analyses of Kickxellomycotina fungi.</title>
        <authorList>
            <person name="Reynolds N.K."/>
            <person name="Stajich J.E."/>
            <person name="Barry K."/>
            <person name="Grigoriev I.V."/>
            <person name="Crous P."/>
            <person name="Smith M.E."/>
        </authorList>
    </citation>
    <scope>NUCLEOTIDE SEQUENCE</scope>
    <source>
        <strain evidence="3">BCRC 34381</strain>
    </source>
</reference>
<gene>
    <name evidence="3" type="ORF">LPJ61_003611</name>
</gene>
<comment type="caution">
    <text evidence="3">The sequence shown here is derived from an EMBL/GenBank/DDBJ whole genome shotgun (WGS) entry which is preliminary data.</text>
</comment>
<evidence type="ECO:0008006" key="5">
    <source>
        <dbReference type="Google" id="ProtNLM"/>
    </source>
</evidence>
<dbReference type="InterPro" id="IPR036291">
    <property type="entry name" value="NAD(P)-bd_dom_sf"/>
</dbReference>
<evidence type="ECO:0000256" key="2">
    <source>
        <dbReference type="RuleBase" id="RU000363"/>
    </source>
</evidence>
<dbReference type="Gene3D" id="3.40.50.720">
    <property type="entry name" value="NAD(P)-binding Rossmann-like Domain"/>
    <property type="match status" value="1"/>
</dbReference>
<dbReference type="AlphaFoldDB" id="A0A9W7YC82"/>
<comment type="similarity">
    <text evidence="2">Belongs to the short-chain dehydrogenases/reductases (SDR) family.</text>
</comment>
<dbReference type="PANTHER" id="PTHR43157">
    <property type="entry name" value="PHOSPHATIDYLINOSITOL-GLYCAN BIOSYNTHESIS CLASS F PROTEIN-RELATED"/>
    <property type="match status" value="1"/>
</dbReference>
<accession>A0A9W7YC82</accession>
<dbReference type="EMBL" id="JANBOI010000646">
    <property type="protein sequence ID" value="KAJ1729263.1"/>
    <property type="molecule type" value="Genomic_DNA"/>
</dbReference>
<dbReference type="SUPFAM" id="SSF51735">
    <property type="entry name" value="NAD(P)-binding Rossmann-fold domains"/>
    <property type="match status" value="1"/>
</dbReference>
<evidence type="ECO:0000256" key="1">
    <source>
        <dbReference type="ARBA" id="ARBA00023002"/>
    </source>
</evidence>
<dbReference type="CDD" id="cd05327">
    <property type="entry name" value="retinol-DH_like_SDR_c_like"/>
    <property type="match status" value="1"/>
</dbReference>
<dbReference type="PRINTS" id="PR00080">
    <property type="entry name" value="SDRFAMILY"/>
</dbReference>
<dbReference type="OrthoDB" id="191139at2759"/>
<keyword evidence="1" id="KW-0560">Oxidoreductase</keyword>
<dbReference type="InterPro" id="IPR002347">
    <property type="entry name" value="SDR_fam"/>
</dbReference>
<sequence length="361" mass="39507">MCLASFINWYQSALARFTLNGNKTVQYCGFIPIWLGDFAFGFFNKFDVTVPSATSRIDRIILQAREQAEKSGIPNEGKLAIVTGANCGIGFETAKAIGRAGYTTILACRNPELAKEAVELLERQTGLVGRFKFMQLDLSSIESVDKFVGDIRAREGPIDLLVNNAGVMACPLSRTKDGIELQFGTNHVGHFVLTMGLLDQLKQAQGGARIVVVSSIAASLQRKIDYGLVEQEHRYKKWENYGAVKLANLLFANALARKLQGTNVTVNSLHPGTVATNLMRHVGGASWLHSIGQKTIFDSVATGSITSVYVALAPELASETGKFYAHGLLRDMHPDGDCIEAQDELWAYTEKLVANIRAKRH</sequence>
<evidence type="ECO:0000313" key="4">
    <source>
        <dbReference type="Proteomes" id="UP001143981"/>
    </source>
</evidence>
<dbReference type="Pfam" id="PF00106">
    <property type="entry name" value="adh_short"/>
    <property type="match status" value="1"/>
</dbReference>
<dbReference type="PANTHER" id="PTHR43157:SF31">
    <property type="entry name" value="PHOSPHATIDYLINOSITOL-GLYCAN BIOSYNTHESIS CLASS F PROTEIN"/>
    <property type="match status" value="1"/>
</dbReference>
<keyword evidence="4" id="KW-1185">Reference proteome</keyword>
<dbReference type="PRINTS" id="PR00081">
    <property type="entry name" value="GDHRDH"/>
</dbReference>
<organism evidence="3 4">
    <name type="scientific">Coemansia biformis</name>
    <dbReference type="NCBI Taxonomy" id="1286918"/>
    <lineage>
        <taxon>Eukaryota</taxon>
        <taxon>Fungi</taxon>
        <taxon>Fungi incertae sedis</taxon>
        <taxon>Zoopagomycota</taxon>
        <taxon>Kickxellomycotina</taxon>
        <taxon>Kickxellomycetes</taxon>
        <taxon>Kickxellales</taxon>
        <taxon>Kickxellaceae</taxon>
        <taxon>Coemansia</taxon>
    </lineage>
</organism>
<dbReference type="Proteomes" id="UP001143981">
    <property type="component" value="Unassembled WGS sequence"/>
</dbReference>
<dbReference type="GO" id="GO:0016491">
    <property type="term" value="F:oxidoreductase activity"/>
    <property type="evidence" value="ECO:0007669"/>
    <property type="project" value="UniProtKB-KW"/>
</dbReference>
<proteinExistence type="inferred from homology"/>